<evidence type="ECO:0000256" key="1">
    <source>
        <dbReference type="SAM" id="MobiDB-lite"/>
    </source>
</evidence>
<dbReference type="EMBL" id="CABITT030000002">
    <property type="protein sequence ID" value="VVA93523.1"/>
    <property type="molecule type" value="Genomic_DNA"/>
</dbReference>
<evidence type="ECO:0000313" key="3">
    <source>
        <dbReference type="Proteomes" id="UP000489600"/>
    </source>
</evidence>
<organism evidence="2 3">
    <name type="scientific">Arabis nemorensis</name>
    <dbReference type="NCBI Taxonomy" id="586526"/>
    <lineage>
        <taxon>Eukaryota</taxon>
        <taxon>Viridiplantae</taxon>
        <taxon>Streptophyta</taxon>
        <taxon>Embryophyta</taxon>
        <taxon>Tracheophyta</taxon>
        <taxon>Spermatophyta</taxon>
        <taxon>Magnoliopsida</taxon>
        <taxon>eudicotyledons</taxon>
        <taxon>Gunneridae</taxon>
        <taxon>Pentapetalae</taxon>
        <taxon>rosids</taxon>
        <taxon>malvids</taxon>
        <taxon>Brassicales</taxon>
        <taxon>Brassicaceae</taxon>
        <taxon>Arabideae</taxon>
        <taxon>Arabis</taxon>
    </lineage>
</organism>
<gene>
    <name evidence="2" type="ORF">ANE_LOCUS3968</name>
</gene>
<dbReference type="AlphaFoldDB" id="A0A565AWU8"/>
<dbReference type="Proteomes" id="UP000489600">
    <property type="component" value="Unassembled WGS sequence"/>
</dbReference>
<reference evidence="2" key="1">
    <citation type="submission" date="2019-07" db="EMBL/GenBank/DDBJ databases">
        <authorList>
            <person name="Dittberner H."/>
        </authorList>
    </citation>
    <scope>NUCLEOTIDE SEQUENCE [LARGE SCALE GENOMIC DNA]</scope>
</reference>
<evidence type="ECO:0000313" key="2">
    <source>
        <dbReference type="EMBL" id="VVA93523.1"/>
    </source>
</evidence>
<comment type="caution">
    <text evidence="2">The sequence shown here is derived from an EMBL/GenBank/DDBJ whole genome shotgun (WGS) entry which is preliminary data.</text>
</comment>
<feature type="compositionally biased region" description="Polar residues" evidence="1">
    <location>
        <begin position="147"/>
        <end position="174"/>
    </location>
</feature>
<dbReference type="OrthoDB" id="1107286at2759"/>
<proteinExistence type="predicted"/>
<protein>
    <submittedName>
        <fullName evidence="2">Uncharacterized protein</fullName>
    </submittedName>
</protein>
<sequence>MSLVLEYAKDLLETACVRLSNHCLLMICWFWQTQHRLLFIEKGHRLMDLRNWWLQQRSIHVREKGLNDGKQREDGDVDHGGSWFGLPEELQSNREVMQQRGLAGSANVVEVAKPNGDPSDGCREDRLFEKKYVRKKRVNHNKEHMESTSVGAVAGSSNIGHKSSSLINVDDAQS</sequence>
<name>A0A565AWU8_9BRAS</name>
<keyword evidence="3" id="KW-1185">Reference proteome</keyword>
<feature type="region of interest" description="Disordered" evidence="1">
    <location>
        <begin position="138"/>
        <end position="174"/>
    </location>
</feature>
<accession>A0A565AWU8</accession>